<evidence type="ECO:0000256" key="2">
    <source>
        <dbReference type="ARBA" id="ARBA00010989"/>
    </source>
</evidence>
<evidence type="ECO:0000256" key="5">
    <source>
        <dbReference type="ARBA" id="ARBA00023002"/>
    </source>
</evidence>
<protein>
    <recommendedName>
        <fullName evidence="7">FAD dependent oxidoreductase domain-containing protein</fullName>
    </recommendedName>
</protein>
<evidence type="ECO:0000259" key="7">
    <source>
        <dbReference type="Pfam" id="PF01266"/>
    </source>
</evidence>
<dbReference type="Gramene" id="OB01G22290.1">
    <property type="protein sequence ID" value="OB01G22290.1"/>
    <property type="gene ID" value="OB01G22290"/>
</dbReference>
<keyword evidence="3" id="KW-0285">Flavoprotein</keyword>
<dbReference type="SUPFAM" id="SSF51905">
    <property type="entry name" value="FAD/NAD(P)-binding domain"/>
    <property type="match status" value="1"/>
</dbReference>
<dbReference type="GO" id="GO:0008115">
    <property type="term" value="F:sarcosine oxidase activity"/>
    <property type="evidence" value="ECO:0007669"/>
    <property type="project" value="TreeGrafter"/>
</dbReference>
<evidence type="ECO:0000256" key="1">
    <source>
        <dbReference type="ARBA" id="ARBA00001974"/>
    </source>
</evidence>
<dbReference type="InterPro" id="IPR045170">
    <property type="entry name" value="MTOX"/>
</dbReference>
<comment type="cofactor">
    <cofactor evidence="1">
        <name>FAD</name>
        <dbReference type="ChEBI" id="CHEBI:57692"/>
    </cofactor>
</comment>
<dbReference type="EnsemblPlants" id="OB01G22290.1">
    <property type="protein sequence ID" value="OB01G22290.1"/>
    <property type="gene ID" value="OB01G22290"/>
</dbReference>
<dbReference type="InterPro" id="IPR006076">
    <property type="entry name" value="FAD-dep_OxRdtase"/>
</dbReference>
<proteinExistence type="inferred from homology"/>
<dbReference type="InterPro" id="IPR036188">
    <property type="entry name" value="FAD/NAD-bd_sf"/>
</dbReference>
<sequence length="140" mass="14937">MAATVADRGGFDVIVVGAGIMGSCAAYVASARHVRVLLLERLDLLHCRSLSLDESRGVRATDAQAHYSPLVRLAARLWDDPQRDARDVAASSSSRDAASPATAEAFARAFKRASQPISAIDGSTRPFNVKTSRGHANEYP</sequence>
<dbReference type="PANTHER" id="PTHR10961">
    <property type="entry name" value="PEROXISOMAL SARCOSINE OXIDASE"/>
    <property type="match status" value="1"/>
</dbReference>
<organism evidence="8">
    <name type="scientific">Oryza brachyantha</name>
    <name type="common">malo sina</name>
    <dbReference type="NCBI Taxonomy" id="4533"/>
    <lineage>
        <taxon>Eukaryota</taxon>
        <taxon>Viridiplantae</taxon>
        <taxon>Streptophyta</taxon>
        <taxon>Embryophyta</taxon>
        <taxon>Tracheophyta</taxon>
        <taxon>Spermatophyta</taxon>
        <taxon>Magnoliopsida</taxon>
        <taxon>Liliopsida</taxon>
        <taxon>Poales</taxon>
        <taxon>Poaceae</taxon>
        <taxon>BOP clade</taxon>
        <taxon>Oryzoideae</taxon>
        <taxon>Oryzeae</taxon>
        <taxon>Oryzinae</taxon>
        <taxon>Oryza</taxon>
    </lineage>
</organism>
<keyword evidence="9" id="KW-1185">Reference proteome</keyword>
<evidence type="ECO:0000256" key="6">
    <source>
        <dbReference type="SAM" id="MobiDB-lite"/>
    </source>
</evidence>
<dbReference type="eggNOG" id="KOG2820">
    <property type="taxonomic scope" value="Eukaryota"/>
</dbReference>
<evidence type="ECO:0000313" key="8">
    <source>
        <dbReference type="EnsemblPlants" id="OB01G22290.1"/>
    </source>
</evidence>
<feature type="region of interest" description="Disordered" evidence="6">
    <location>
        <begin position="117"/>
        <end position="140"/>
    </location>
</feature>
<dbReference type="HOGENOM" id="CLU_1838208_0_0_1"/>
<name>J3KZ23_ORYBR</name>
<evidence type="ECO:0000256" key="3">
    <source>
        <dbReference type="ARBA" id="ARBA00022630"/>
    </source>
</evidence>
<comment type="similarity">
    <text evidence="2">Belongs to the MSOX/MTOX family.</text>
</comment>
<keyword evidence="4" id="KW-0274">FAD</keyword>
<dbReference type="Pfam" id="PF01266">
    <property type="entry name" value="DAO"/>
    <property type="match status" value="1"/>
</dbReference>
<dbReference type="AlphaFoldDB" id="J3KZ23"/>
<dbReference type="GO" id="GO:0050660">
    <property type="term" value="F:flavin adenine dinucleotide binding"/>
    <property type="evidence" value="ECO:0007669"/>
    <property type="project" value="InterPro"/>
</dbReference>
<dbReference type="STRING" id="4533.J3KZ23"/>
<reference evidence="8" key="1">
    <citation type="journal article" date="2013" name="Nat. Commun.">
        <title>Whole-genome sequencing of Oryza brachyantha reveals mechanisms underlying Oryza genome evolution.</title>
        <authorList>
            <person name="Chen J."/>
            <person name="Huang Q."/>
            <person name="Gao D."/>
            <person name="Wang J."/>
            <person name="Lang Y."/>
            <person name="Liu T."/>
            <person name="Li B."/>
            <person name="Bai Z."/>
            <person name="Luis Goicoechea J."/>
            <person name="Liang C."/>
            <person name="Chen C."/>
            <person name="Zhang W."/>
            <person name="Sun S."/>
            <person name="Liao Y."/>
            <person name="Zhang X."/>
            <person name="Yang L."/>
            <person name="Song C."/>
            <person name="Wang M."/>
            <person name="Shi J."/>
            <person name="Liu G."/>
            <person name="Liu J."/>
            <person name="Zhou H."/>
            <person name="Zhou W."/>
            <person name="Yu Q."/>
            <person name="An N."/>
            <person name="Chen Y."/>
            <person name="Cai Q."/>
            <person name="Wang B."/>
            <person name="Liu B."/>
            <person name="Min J."/>
            <person name="Huang Y."/>
            <person name="Wu H."/>
            <person name="Li Z."/>
            <person name="Zhang Y."/>
            <person name="Yin Y."/>
            <person name="Song W."/>
            <person name="Jiang J."/>
            <person name="Jackson S.A."/>
            <person name="Wing R.A."/>
            <person name="Wang J."/>
            <person name="Chen M."/>
        </authorList>
    </citation>
    <scope>NUCLEOTIDE SEQUENCE [LARGE SCALE GENOMIC DNA]</scope>
    <source>
        <strain evidence="8">cv. IRGC 101232</strain>
    </source>
</reference>
<evidence type="ECO:0000313" key="9">
    <source>
        <dbReference type="Proteomes" id="UP000006038"/>
    </source>
</evidence>
<evidence type="ECO:0000256" key="4">
    <source>
        <dbReference type="ARBA" id="ARBA00022827"/>
    </source>
</evidence>
<keyword evidence="5" id="KW-0560">Oxidoreductase</keyword>
<dbReference type="Proteomes" id="UP000006038">
    <property type="component" value="Chromosome 1"/>
</dbReference>
<dbReference type="Gene3D" id="3.50.50.60">
    <property type="entry name" value="FAD/NAD(P)-binding domain"/>
    <property type="match status" value="1"/>
</dbReference>
<accession>J3KZ23</accession>
<reference evidence="8" key="2">
    <citation type="submission" date="2013-04" db="UniProtKB">
        <authorList>
            <consortium name="EnsemblPlants"/>
        </authorList>
    </citation>
    <scope>IDENTIFICATION</scope>
</reference>
<feature type="domain" description="FAD dependent oxidoreductase" evidence="7">
    <location>
        <begin position="12"/>
        <end position="112"/>
    </location>
</feature>
<dbReference type="PANTHER" id="PTHR10961:SF7">
    <property type="entry name" value="FAD DEPENDENT OXIDOREDUCTASE DOMAIN-CONTAINING PROTEIN"/>
    <property type="match status" value="1"/>
</dbReference>